<dbReference type="RefSeq" id="WP_067552884.1">
    <property type="nucleotide sequence ID" value="NZ_CP016895.1"/>
</dbReference>
<reference evidence="2 3" key="1">
    <citation type="submission" date="2016-08" db="EMBL/GenBank/DDBJ databases">
        <authorList>
            <person name="Seilhamer J.J."/>
        </authorList>
    </citation>
    <scope>NUCLEOTIDE SEQUENCE [LARGE SCALE GENOMIC DNA]</scope>
    <source>
        <strain evidence="2 3">BRTC-1</strain>
    </source>
</reference>
<protein>
    <recommendedName>
        <fullName evidence="4">Lysis protein</fullName>
    </recommendedName>
</protein>
<feature type="transmembrane region" description="Helical" evidence="1">
    <location>
        <begin position="40"/>
        <end position="65"/>
    </location>
</feature>
<gene>
    <name evidence="2" type="ORF">BFG52_03910</name>
</gene>
<keyword evidence="3" id="KW-1185">Reference proteome</keyword>
<dbReference type="EMBL" id="CP016895">
    <property type="protein sequence ID" value="AOA57582.1"/>
    <property type="molecule type" value="Genomic_DNA"/>
</dbReference>
<dbReference type="STRING" id="1789224.BFG52_03910"/>
<name>A0A1B2LX94_9GAMM</name>
<evidence type="ECO:0008006" key="4">
    <source>
        <dbReference type="Google" id="ProtNLM"/>
    </source>
</evidence>
<evidence type="ECO:0000313" key="3">
    <source>
        <dbReference type="Proteomes" id="UP000093391"/>
    </source>
</evidence>
<sequence>MSDSQSIIEASSVATSAAAKATVGGAGASLLGKVTGLDPVTAIGLIIGVGGLLISVLSFFINVYYKWRENKRADEIHRLKLKELRGQCNVKD</sequence>
<keyword evidence="1" id="KW-0472">Membrane</keyword>
<keyword evidence="1" id="KW-1133">Transmembrane helix</keyword>
<evidence type="ECO:0000256" key="1">
    <source>
        <dbReference type="SAM" id="Phobius"/>
    </source>
</evidence>
<dbReference type="Proteomes" id="UP000093391">
    <property type="component" value="Chromosome"/>
</dbReference>
<keyword evidence="1" id="KW-0812">Transmembrane</keyword>
<accession>A0A1B2LX94</accession>
<dbReference type="AlphaFoldDB" id="A0A1B2LX94"/>
<dbReference type="OrthoDB" id="6694816at2"/>
<proteinExistence type="predicted"/>
<organism evidence="2 3">
    <name type="scientific">Acinetobacter larvae</name>
    <dbReference type="NCBI Taxonomy" id="1789224"/>
    <lineage>
        <taxon>Bacteria</taxon>
        <taxon>Pseudomonadati</taxon>
        <taxon>Pseudomonadota</taxon>
        <taxon>Gammaproteobacteria</taxon>
        <taxon>Moraxellales</taxon>
        <taxon>Moraxellaceae</taxon>
        <taxon>Acinetobacter</taxon>
    </lineage>
</organism>
<evidence type="ECO:0000313" key="2">
    <source>
        <dbReference type="EMBL" id="AOA57582.1"/>
    </source>
</evidence>
<dbReference type="KEGG" id="ala:BFG52_03910"/>